<name>A0A443PSG3_9MAGN</name>
<keyword evidence="3" id="KW-0645">Protease</keyword>
<dbReference type="GO" id="GO:0004252">
    <property type="term" value="F:serine-type endopeptidase activity"/>
    <property type="evidence" value="ECO:0007669"/>
    <property type="project" value="InterPro"/>
</dbReference>
<dbReference type="AlphaFoldDB" id="A0A443PSG3"/>
<reference evidence="3 4" key="1">
    <citation type="journal article" date="2019" name="Nat. Plants">
        <title>Stout camphor tree genome fills gaps in understanding of flowering plant genome evolution.</title>
        <authorList>
            <person name="Chaw S.M."/>
            <person name="Liu Y.C."/>
            <person name="Wu Y.W."/>
            <person name="Wang H.Y."/>
            <person name="Lin C.I."/>
            <person name="Wu C.S."/>
            <person name="Ke H.M."/>
            <person name="Chang L.Y."/>
            <person name="Hsu C.Y."/>
            <person name="Yang H.T."/>
            <person name="Sudianto E."/>
            <person name="Hsu M.H."/>
            <person name="Wu K.P."/>
            <person name="Wang L.N."/>
            <person name="Leebens-Mack J.H."/>
            <person name="Tsai I.J."/>
        </authorList>
    </citation>
    <scope>NUCLEOTIDE SEQUENCE [LARGE SCALE GENOMIC DNA]</scope>
    <source>
        <strain evidence="4">cv. Chaw 1501</strain>
        <tissue evidence="3">Young leaves</tissue>
    </source>
</reference>
<dbReference type="InterPro" id="IPR001907">
    <property type="entry name" value="ClpP"/>
</dbReference>
<sequence>MSSSISFLSRQASLLSYASPNPTNLRINPWKPYLLPIHGGISSSSAATTSHDSRQNPITDVLDTKSGSRFDLYTYSFPETHPSTQSDVMRKLLMERMLFMTGSVDGSVAEKIMFQLMMLAEDDPTKDIKLFIDTNGSDSESSAWVIYDVMRLVKADVSTIALGFATPSASIILCGGTKGKRLAMPNAQIMPRSAILFNILPKKVMHNESNVTRASTFDQVQQGVPRVSTVSPTEAVKYGLIDGIIDSDYLVSLMPAAEKVEGKTMSSFISFLSPQASLLSYASPNPTKLRMSPWKPYILPIHGGISSSAAATMSHDSRQKPITDVRNLESGSGFDPYASFYPESDVMKEVLRERMVFLLGKIDGSIADMIIFQLMMLDFEDPTKDIKLFINTVGWTSTRPAVAIYETVQFVKADVSTIALGSAGPPTSIILFGGTKGKRLAMPNARIDPQAAIELEIQPKKAMHDKKDVPTAYTFDQEQKERMKYLSAVEAVEYGMIDGIIDRDYLFSPLPAAEKAEPKVFFLENTKQDGDERARMAAARN</sequence>
<dbReference type="Gene3D" id="3.90.226.10">
    <property type="entry name" value="2-enoyl-CoA Hydratase, Chain A, domain 1"/>
    <property type="match status" value="2"/>
</dbReference>
<dbReference type="GO" id="GO:0051117">
    <property type="term" value="F:ATPase binding"/>
    <property type="evidence" value="ECO:0007669"/>
    <property type="project" value="TreeGrafter"/>
</dbReference>
<dbReference type="CDD" id="cd07017">
    <property type="entry name" value="S14_ClpP_2"/>
    <property type="match status" value="2"/>
</dbReference>
<evidence type="ECO:0000313" key="4">
    <source>
        <dbReference type="Proteomes" id="UP000283530"/>
    </source>
</evidence>
<dbReference type="STRING" id="337451.A0A443PSG3"/>
<dbReference type="SUPFAM" id="SSF52096">
    <property type="entry name" value="ClpP/crotonase"/>
    <property type="match status" value="2"/>
</dbReference>
<comment type="caution">
    <text evidence="3">The sequence shown here is derived from an EMBL/GenBank/DDBJ whole genome shotgun (WGS) entry which is preliminary data.</text>
</comment>
<protein>
    <recommendedName>
        <fullName evidence="2">ATP-dependent Clp protease proteolytic subunit</fullName>
    </recommendedName>
</protein>
<dbReference type="PANTHER" id="PTHR10381">
    <property type="entry name" value="ATP-DEPENDENT CLP PROTEASE PROTEOLYTIC SUBUNIT"/>
    <property type="match status" value="1"/>
</dbReference>
<proteinExistence type="inferred from homology"/>
<dbReference type="Pfam" id="PF00574">
    <property type="entry name" value="CLP_protease"/>
    <property type="match status" value="2"/>
</dbReference>
<keyword evidence="3" id="KW-0378">Hydrolase</keyword>
<dbReference type="PANTHER" id="PTHR10381:SF24">
    <property type="entry name" value="ATP-DEPENDENT CLP PROTEASE PROTEOLYTIC SUBUNIT 4, CHLOROPLASTIC"/>
    <property type="match status" value="1"/>
</dbReference>
<dbReference type="GO" id="GO:0004176">
    <property type="term" value="F:ATP-dependent peptidase activity"/>
    <property type="evidence" value="ECO:0007669"/>
    <property type="project" value="InterPro"/>
</dbReference>
<dbReference type="GO" id="GO:0009536">
    <property type="term" value="C:plastid"/>
    <property type="evidence" value="ECO:0007669"/>
    <property type="project" value="UniProtKB-ARBA"/>
</dbReference>
<dbReference type="GO" id="GO:0006515">
    <property type="term" value="P:protein quality control for misfolded or incompletely synthesized proteins"/>
    <property type="evidence" value="ECO:0007669"/>
    <property type="project" value="TreeGrafter"/>
</dbReference>
<dbReference type="GO" id="GO:0009368">
    <property type="term" value="C:endopeptidase Clp complex"/>
    <property type="evidence" value="ECO:0007669"/>
    <property type="project" value="TreeGrafter"/>
</dbReference>
<evidence type="ECO:0000313" key="3">
    <source>
        <dbReference type="EMBL" id="RWR93709.1"/>
    </source>
</evidence>
<dbReference type="PRINTS" id="PR00127">
    <property type="entry name" value="CLPPROTEASEP"/>
</dbReference>
<keyword evidence="4" id="KW-1185">Reference proteome</keyword>
<comment type="similarity">
    <text evidence="1 2">Belongs to the peptidase S14 family.</text>
</comment>
<dbReference type="EMBL" id="QPKB01000010">
    <property type="protein sequence ID" value="RWR93709.1"/>
    <property type="molecule type" value="Genomic_DNA"/>
</dbReference>
<gene>
    <name evidence="3" type="ORF">CKAN_02297700</name>
</gene>
<organism evidence="3 4">
    <name type="scientific">Cinnamomum micranthum f. kanehirae</name>
    <dbReference type="NCBI Taxonomy" id="337451"/>
    <lineage>
        <taxon>Eukaryota</taxon>
        <taxon>Viridiplantae</taxon>
        <taxon>Streptophyta</taxon>
        <taxon>Embryophyta</taxon>
        <taxon>Tracheophyta</taxon>
        <taxon>Spermatophyta</taxon>
        <taxon>Magnoliopsida</taxon>
        <taxon>Magnoliidae</taxon>
        <taxon>Laurales</taxon>
        <taxon>Lauraceae</taxon>
        <taxon>Cinnamomum</taxon>
    </lineage>
</organism>
<dbReference type="InterPro" id="IPR029045">
    <property type="entry name" value="ClpP/crotonase-like_dom_sf"/>
</dbReference>
<dbReference type="Proteomes" id="UP000283530">
    <property type="component" value="Unassembled WGS sequence"/>
</dbReference>
<accession>A0A443PSG3</accession>
<evidence type="ECO:0000256" key="2">
    <source>
        <dbReference type="RuleBase" id="RU003567"/>
    </source>
</evidence>
<dbReference type="InterPro" id="IPR023562">
    <property type="entry name" value="ClpP/TepA"/>
</dbReference>
<dbReference type="OrthoDB" id="10399952at2759"/>
<evidence type="ECO:0000256" key="1">
    <source>
        <dbReference type="ARBA" id="ARBA00007039"/>
    </source>
</evidence>